<sequence>MKRLFFLLFFVISFGLQVAHAEFLNLGAAEIILLLITGFFALAFVIGIIFLCLYLIKRIRPAKNEK</sequence>
<keyword evidence="1" id="KW-0812">Transmembrane</keyword>
<evidence type="ECO:0000313" key="3">
    <source>
        <dbReference type="Proteomes" id="UP000532273"/>
    </source>
</evidence>
<accession>A0A7W6KCL9</accession>
<proteinExistence type="predicted"/>
<dbReference type="EMBL" id="JACIEF010000003">
    <property type="protein sequence ID" value="MBB4109274.1"/>
    <property type="molecule type" value="Genomic_DNA"/>
</dbReference>
<reference evidence="2 3" key="1">
    <citation type="submission" date="2020-08" db="EMBL/GenBank/DDBJ databases">
        <title>Genomic Encyclopedia of Type Strains, Phase IV (KMG-IV): sequencing the most valuable type-strain genomes for metagenomic binning, comparative biology and taxonomic classification.</title>
        <authorList>
            <person name="Goeker M."/>
        </authorList>
    </citation>
    <scope>NUCLEOTIDE SEQUENCE [LARGE SCALE GENOMIC DNA]</scope>
    <source>
        <strain evidence="2 3">DSM 100774</strain>
    </source>
</reference>
<gene>
    <name evidence="2" type="ORF">GGQ60_003283</name>
</gene>
<comment type="caution">
    <text evidence="2">The sequence shown here is derived from an EMBL/GenBank/DDBJ whole genome shotgun (WGS) entry which is preliminary data.</text>
</comment>
<evidence type="ECO:0000256" key="1">
    <source>
        <dbReference type="SAM" id="Phobius"/>
    </source>
</evidence>
<feature type="transmembrane region" description="Helical" evidence="1">
    <location>
        <begin position="31"/>
        <end position="56"/>
    </location>
</feature>
<dbReference type="Proteomes" id="UP000532273">
    <property type="component" value="Unassembled WGS sequence"/>
</dbReference>
<name>A0A7W6KCL9_9SPHI</name>
<organism evidence="2 3">
    <name type="scientific">Pedobacter zeae</name>
    <dbReference type="NCBI Taxonomy" id="1737356"/>
    <lineage>
        <taxon>Bacteria</taxon>
        <taxon>Pseudomonadati</taxon>
        <taxon>Bacteroidota</taxon>
        <taxon>Sphingobacteriia</taxon>
        <taxon>Sphingobacteriales</taxon>
        <taxon>Sphingobacteriaceae</taxon>
        <taxon>Pedobacter</taxon>
    </lineage>
</organism>
<dbReference type="RefSeq" id="WP_183766197.1">
    <property type="nucleotide sequence ID" value="NZ_BMHZ01000003.1"/>
</dbReference>
<protein>
    <submittedName>
        <fullName evidence="2">Preprotein translocase subunit SecG</fullName>
    </submittedName>
</protein>
<keyword evidence="1" id="KW-1133">Transmembrane helix</keyword>
<evidence type="ECO:0000313" key="2">
    <source>
        <dbReference type="EMBL" id="MBB4109274.1"/>
    </source>
</evidence>
<dbReference type="AlphaFoldDB" id="A0A7W6KCL9"/>
<keyword evidence="1" id="KW-0472">Membrane</keyword>